<dbReference type="AlphaFoldDB" id="A0A1H2LF15"/>
<gene>
    <name evidence="4" type="ORF">SAMN04488548_136212</name>
</gene>
<protein>
    <submittedName>
        <fullName evidence="4">Mce-associated membrane protein</fullName>
    </submittedName>
</protein>
<evidence type="ECO:0000256" key="1">
    <source>
        <dbReference type="ARBA" id="ARBA00004370"/>
    </source>
</evidence>
<evidence type="ECO:0000313" key="4">
    <source>
        <dbReference type="EMBL" id="SDU79432.1"/>
    </source>
</evidence>
<proteinExistence type="predicted"/>
<sequence length="187" mass="20353">MNTLSKSLSPLRRIGSRLIHRVNRVPARRARIVFAAICLLGVVAIAATGYLTYQVRLQDNQRDDRAQALAAMQSNVPKLLSYDGNNDLNQEFAAKYDLLTGKFREDFTTLTKSSIIPAAAAHRIVTNAKIAESGVISVADDSVSVLMFINQTTTSSEEPAPQLDGSRVKVTAVRSGDQWKIGGLQPV</sequence>
<accession>A0A1H2LF15</accession>
<dbReference type="Proteomes" id="UP000183180">
    <property type="component" value="Unassembled WGS sequence"/>
</dbReference>
<name>A0A1H2LF15_9ACTN</name>
<keyword evidence="3" id="KW-1133">Transmembrane helix</keyword>
<dbReference type="PANTHER" id="PTHR37042:SF4">
    <property type="entry name" value="OUTER MEMBRANE PROTEIN RV1973"/>
    <property type="match status" value="1"/>
</dbReference>
<keyword evidence="3" id="KW-0812">Transmembrane</keyword>
<evidence type="ECO:0000313" key="5">
    <source>
        <dbReference type="Proteomes" id="UP000183180"/>
    </source>
</evidence>
<keyword evidence="2 3" id="KW-0472">Membrane</keyword>
<dbReference type="OrthoDB" id="4377118at2"/>
<dbReference type="PANTHER" id="PTHR37042">
    <property type="entry name" value="OUTER MEMBRANE PROTEIN RV1973"/>
    <property type="match status" value="1"/>
</dbReference>
<evidence type="ECO:0000256" key="3">
    <source>
        <dbReference type="SAM" id="Phobius"/>
    </source>
</evidence>
<evidence type="ECO:0000256" key="2">
    <source>
        <dbReference type="ARBA" id="ARBA00023136"/>
    </source>
</evidence>
<organism evidence="4 5">
    <name type="scientific">Gordonia westfalica</name>
    <dbReference type="NCBI Taxonomy" id="158898"/>
    <lineage>
        <taxon>Bacteria</taxon>
        <taxon>Bacillati</taxon>
        <taxon>Actinomycetota</taxon>
        <taxon>Actinomycetes</taxon>
        <taxon>Mycobacteriales</taxon>
        <taxon>Gordoniaceae</taxon>
        <taxon>Gordonia</taxon>
    </lineage>
</organism>
<dbReference type="EMBL" id="FNLM01000036">
    <property type="protein sequence ID" value="SDU79432.1"/>
    <property type="molecule type" value="Genomic_DNA"/>
</dbReference>
<dbReference type="RefSeq" id="WP_074853503.1">
    <property type="nucleotide sequence ID" value="NZ_FNLM01000036.1"/>
</dbReference>
<dbReference type="STRING" id="158898.SAMN04488548_136212"/>
<comment type="subcellular location">
    <subcellularLocation>
        <location evidence="1">Membrane</location>
    </subcellularLocation>
</comment>
<dbReference type="GO" id="GO:0016020">
    <property type="term" value="C:membrane"/>
    <property type="evidence" value="ECO:0007669"/>
    <property type="project" value="UniProtKB-SubCell"/>
</dbReference>
<reference evidence="4 5" key="1">
    <citation type="submission" date="2016-10" db="EMBL/GenBank/DDBJ databases">
        <authorList>
            <person name="de Groot N.N."/>
        </authorList>
    </citation>
    <scope>NUCLEOTIDE SEQUENCE [LARGE SCALE GENOMIC DNA]</scope>
    <source>
        <strain evidence="4 5">DSM 44215</strain>
    </source>
</reference>
<feature type="transmembrane region" description="Helical" evidence="3">
    <location>
        <begin position="32"/>
        <end position="53"/>
    </location>
</feature>